<dbReference type="Ensembl" id="ENSNFUT00015019213.1">
    <property type="protein sequence ID" value="ENSNFUP00015018384.1"/>
    <property type="gene ID" value="ENSNFUG00015008740.1"/>
</dbReference>
<dbReference type="CTD" id="85452"/>
<feature type="domain" description="CFAP74 fourth Ig-like" evidence="5">
    <location>
        <begin position="931"/>
        <end position="1024"/>
    </location>
</feature>
<dbReference type="InterPro" id="IPR056307">
    <property type="entry name" value="Ig-CFAP74_3rd"/>
</dbReference>
<dbReference type="Gene3D" id="2.60.40.10">
    <property type="entry name" value="Immunoglobulins"/>
    <property type="match status" value="4"/>
</dbReference>
<evidence type="ECO:0000256" key="1">
    <source>
        <dbReference type="SAM" id="Coils"/>
    </source>
</evidence>
<feature type="compositionally biased region" description="Polar residues" evidence="2">
    <location>
        <begin position="702"/>
        <end position="726"/>
    </location>
</feature>
<feature type="region of interest" description="Disordered" evidence="2">
    <location>
        <begin position="702"/>
        <end position="753"/>
    </location>
</feature>
<protein>
    <submittedName>
        <fullName evidence="6">Cilia and flagella associated protein 74</fullName>
    </submittedName>
</protein>
<dbReference type="OrthoDB" id="545169at2759"/>
<dbReference type="RefSeq" id="XP_015822445.3">
    <property type="nucleotide sequence ID" value="XM_015966959.3"/>
</dbReference>
<dbReference type="OMA" id="ENTMWHI"/>
<dbReference type="InterPro" id="IPR056306">
    <property type="entry name" value="Ig-CFAP74_2nd"/>
</dbReference>
<name>A0A8C6LAY8_NOTFU</name>
<feature type="domain" description="CFAP74 second Ig-like" evidence="3">
    <location>
        <begin position="630"/>
        <end position="809"/>
    </location>
</feature>
<dbReference type="Pfam" id="PF24770">
    <property type="entry name" value="Ig-CFAP74_2"/>
    <property type="match status" value="1"/>
</dbReference>
<evidence type="ECO:0000259" key="4">
    <source>
        <dbReference type="Pfam" id="PF24778"/>
    </source>
</evidence>
<dbReference type="InterPro" id="IPR056310">
    <property type="entry name" value="Ig-CFAP74_4th"/>
</dbReference>
<reference evidence="6" key="3">
    <citation type="submission" date="2025-09" db="UniProtKB">
        <authorList>
            <consortium name="Ensembl"/>
        </authorList>
    </citation>
    <scope>IDENTIFICATION</scope>
</reference>
<dbReference type="Proteomes" id="UP000694548">
    <property type="component" value="Chromosome sgr15"/>
</dbReference>
<dbReference type="PANTHER" id="PTHR22538">
    <property type="entry name" value="CILIA- AND FLAGELLA-ASSOCIATED PROTEIN 74"/>
    <property type="match status" value="1"/>
</dbReference>
<reference evidence="6" key="1">
    <citation type="submission" date="2014-08" db="EMBL/GenBank/DDBJ databases">
        <authorList>
            <person name="Senf B."/>
            <person name="Petzold A."/>
            <person name="Downie B.R."/>
            <person name="Koch P."/>
            <person name="Platzer M."/>
        </authorList>
    </citation>
    <scope>NUCLEOTIDE SEQUENCE [LARGE SCALE GENOMIC DNA]</scope>
    <source>
        <strain evidence="6">GRZ</strain>
    </source>
</reference>
<evidence type="ECO:0000259" key="5">
    <source>
        <dbReference type="Pfam" id="PF24798"/>
    </source>
</evidence>
<feature type="compositionally biased region" description="Polar residues" evidence="2">
    <location>
        <begin position="739"/>
        <end position="753"/>
    </location>
</feature>
<feature type="compositionally biased region" description="Acidic residues" evidence="2">
    <location>
        <begin position="448"/>
        <end position="460"/>
    </location>
</feature>
<dbReference type="PANTHER" id="PTHR22538:SF0">
    <property type="entry name" value="CILIA- AND FLAGELLA-ASSOCIATED PROTEIN 74"/>
    <property type="match status" value="1"/>
</dbReference>
<feature type="coiled-coil region" evidence="1">
    <location>
        <begin position="107"/>
        <end position="167"/>
    </location>
</feature>
<dbReference type="InterPro" id="IPR013783">
    <property type="entry name" value="Ig-like_fold"/>
</dbReference>
<accession>A0A8C6LAY8</accession>
<sequence length="1623" mass="182637">METEDRESLSDGDSVKSGPLDVRYSTDDDTQECGPGQETFKDEEAANSDLEWLEELYEEDNDDGGGDLALGADDGNKRSYAETARMFKLRRNQDQLECFHRQKEHHVQKAREELRLCRRNVDSLLAQRMNLEKELEQQKAKDDSVAVFRLRAQHKQLCQQLQNEEELEGRIRTELRQREWELIKVEVELGKVSMLRQEVQEEEELFQTLKAQKAATRLQQERKVGQNLQHELKLLRDKQEASLRKEEMEYQKKLEEGKKYQRIAVKYLNESLKKKRAQQQAAEKEQQSQELIEKRIQVVMSLKSSIAANQENLRVQQKKIRADALKKEHEDRKLRESLQTQGIDSFKHMYRLKQQEETKQKQEEFEESQKSKREAIAAKILQEEQLINSRNQALLHKPSNDKSSALRKKRKSHLHYLHCFAPSVTKDTALINIRNFSDISSSSSSSSDVEDLEETGENSQEDVVSQRLPDSLFEPEFSGLWEQDSKKPITEKMTLVQTEENKEEVAAASERFKPRRTQENMLKGPPFISKPEVIIFKDFDVGKLYKKKIILINSGYTMNHCKLLRVSPQLSRFISVNFEPSGPISAGMSSSFQAIFLPTINEDLEGEIHFMSAAGPFSVPVRCNTKKCRLEVDSQFIDFGSHVVGQTILRTISLTNKGALATLFSLDTSTHLSPETSHVQMPSQAFASMSLEKSSENLTCSVSSMGAEQVQPDQQNLDFSEVSPQSVKGPETVTDRSSDVSTPTEQNPSETSEITLGRVIEGEIGSFQTIKLEILFTPTIPGEAKLDFYIKFSDINTKPIPIQARGMAVGSPVSIVRPIMDMKICMYDRLYQDIIVVQSRASAAVKLTFEICPEMREHMEIIPESSFIQAQSTFNAQLRFKPRHSLSKDAEKYFDNDTGVLEVPMTVKVAGQVQPATFTVYAIVTSSDLQFDQTEVDFGDCSIYNPVRSSVCLTNMSILPQDFGFPGVPECIKIRPNDGFGTLLPQETLKFDLIFSPKIAKEHHFQLICKSGINRDFPLLCRAVAFHPPLQLSQSLVQFRATAVGDKSTALLHLTYQQSKQTATAPIKDATTVEAPRLFCFTLPKDSNISISPSAGRLLPGERCLVLVTFRPRLSDDEIKEEARRRLPQERPVVHSKWKKLMVNQSDRKVSKTIRTKNPDPVNIHPESEQYKEAKAFLLCSFTQSYKELVIPCFVSDGDPPETDRQIQPPWSPINTLYLKLQCPAVQPPLVVVSNNGHNVVDFHQVLVGERIIQRLIIKNISNESLDLRSSILDTTGPFSLVNALRCIHPGQTHTLVLAFSPTLGKKHYEILEIQSLKMDLEISLCGEGVLPEITSSHTGSLLDFGFVLEKETTSKCVQLQNKSKVAVGFRVLLDSLCPSKTQMDSDRVLLLGGSRSSPVQPSVGTQNYSGLSVFGVTPVEGSIAPGKKQDITITFQPDHPSVNYSDKLTVELKNKSEVCVMSLKGAASSHNMFLHGGDLRTVPTESLVPSSIFCPSHLTESELTEGPSIPVLVTLRASHKAGVIIPGVRELHVGCICSKNTKVQRGEFYWDNVEPLEQQGFTVTPIRGSVEAGGKCAVTITWTPRKDHKPFEVLQRCVTLTIKGDETIIYRVTLMAVFKTAD</sequence>
<keyword evidence="1" id="KW-0175">Coiled coil</keyword>
<feature type="coiled-coil region" evidence="1">
    <location>
        <begin position="192"/>
        <end position="328"/>
    </location>
</feature>
<proteinExistence type="predicted"/>
<evidence type="ECO:0000259" key="3">
    <source>
        <dbReference type="Pfam" id="PF24770"/>
    </source>
</evidence>
<evidence type="ECO:0000256" key="2">
    <source>
        <dbReference type="SAM" id="MobiDB-lite"/>
    </source>
</evidence>
<dbReference type="GeneTree" id="ENSGT00900000141054"/>
<feature type="domain" description="CFAP74 third Ig-like" evidence="4">
    <location>
        <begin position="813"/>
        <end position="925"/>
    </location>
</feature>
<gene>
    <name evidence="6" type="primary">CFAP74</name>
</gene>
<dbReference type="Pfam" id="PF24798">
    <property type="entry name" value="Ig-CFAP74_4th"/>
    <property type="match status" value="1"/>
</dbReference>
<feature type="region of interest" description="Disordered" evidence="2">
    <location>
        <begin position="1"/>
        <end position="47"/>
    </location>
</feature>
<evidence type="ECO:0000313" key="6">
    <source>
        <dbReference type="Ensembl" id="ENSNFUP00015018384.1"/>
    </source>
</evidence>
<dbReference type="KEGG" id="nfu:107390328"/>
<reference evidence="6" key="2">
    <citation type="submission" date="2025-08" db="UniProtKB">
        <authorList>
            <consortium name="Ensembl"/>
        </authorList>
    </citation>
    <scope>IDENTIFICATION</scope>
</reference>
<organism evidence="6 7">
    <name type="scientific">Nothobranchius furzeri</name>
    <name type="common">Turquoise killifish</name>
    <dbReference type="NCBI Taxonomy" id="105023"/>
    <lineage>
        <taxon>Eukaryota</taxon>
        <taxon>Metazoa</taxon>
        <taxon>Chordata</taxon>
        <taxon>Craniata</taxon>
        <taxon>Vertebrata</taxon>
        <taxon>Euteleostomi</taxon>
        <taxon>Actinopterygii</taxon>
        <taxon>Neopterygii</taxon>
        <taxon>Teleostei</taxon>
        <taxon>Neoteleostei</taxon>
        <taxon>Acanthomorphata</taxon>
        <taxon>Ovalentaria</taxon>
        <taxon>Atherinomorphae</taxon>
        <taxon>Cyprinodontiformes</taxon>
        <taxon>Nothobranchiidae</taxon>
        <taxon>Nothobranchius</taxon>
    </lineage>
</organism>
<evidence type="ECO:0000313" key="7">
    <source>
        <dbReference type="Proteomes" id="UP000694548"/>
    </source>
</evidence>
<feature type="region of interest" description="Disordered" evidence="2">
    <location>
        <begin position="439"/>
        <end position="465"/>
    </location>
</feature>
<dbReference type="GeneID" id="107390328"/>
<dbReference type="Pfam" id="PF24771">
    <property type="entry name" value="Ig_CFAP74_1st"/>
    <property type="match status" value="1"/>
</dbReference>
<keyword evidence="7" id="KW-1185">Reference proteome</keyword>
<dbReference type="Pfam" id="PF24778">
    <property type="entry name" value="Ig-CFAP74_3rd"/>
    <property type="match status" value="1"/>
</dbReference>